<evidence type="ECO:0000256" key="3">
    <source>
        <dbReference type="ARBA" id="ARBA00022833"/>
    </source>
</evidence>
<dbReference type="AlphaFoldDB" id="X0TE66"/>
<dbReference type="PANTHER" id="PTHR43223">
    <property type="entry name" value="ALKYL/ARYL-SULFATASE"/>
    <property type="match status" value="1"/>
</dbReference>
<dbReference type="GO" id="GO:0046983">
    <property type="term" value="F:protein dimerization activity"/>
    <property type="evidence" value="ECO:0007669"/>
    <property type="project" value="InterPro"/>
</dbReference>
<evidence type="ECO:0000256" key="1">
    <source>
        <dbReference type="ARBA" id="ARBA00022723"/>
    </source>
</evidence>
<accession>X0TE66</accession>
<dbReference type="PANTHER" id="PTHR43223:SF2">
    <property type="entry name" value="METALLO-BETA-LACTAMASE DOMAIN-CONTAINING PROTEIN"/>
    <property type="match status" value="1"/>
</dbReference>
<dbReference type="InterPro" id="IPR029229">
    <property type="entry name" value="Alkyl_sulf_C"/>
</dbReference>
<protein>
    <recommendedName>
        <fullName evidence="7">Alkyl sulfatase C-terminal domain-containing protein</fullName>
    </recommendedName>
</protein>
<comment type="caution">
    <text evidence="6">The sequence shown here is derived from an EMBL/GenBank/DDBJ whole genome shotgun (WGS) entry which is preliminary data.</text>
</comment>
<sequence>DKKEYAWAAQLVNYLYQLDPQDREARKIKAEALRQMAYVSTGANDRAHLMSQALALEGKVTLARVIPPAPEVISAAPTVFVDYFRVRIDPLKSGETDSFIRFDFSNGTSSGLHIRRAVAEFIAEPDKYRRKPDVTVAMTGETWAKLYLSQLTPEEMIKNGDLKVIGDSEEVGRLINLFDRYSPQKAVVVPPATLIQGHP</sequence>
<evidence type="ECO:0008006" key="7">
    <source>
        <dbReference type="Google" id="ProtNLM"/>
    </source>
</evidence>
<evidence type="ECO:0000259" key="5">
    <source>
        <dbReference type="Pfam" id="PF14864"/>
    </source>
</evidence>
<dbReference type="EMBL" id="BARS01016311">
    <property type="protein sequence ID" value="GAF86447.1"/>
    <property type="molecule type" value="Genomic_DNA"/>
</dbReference>
<gene>
    <name evidence="6" type="ORF">S01H1_26862</name>
</gene>
<dbReference type="GO" id="GO:0046872">
    <property type="term" value="F:metal ion binding"/>
    <property type="evidence" value="ECO:0007669"/>
    <property type="project" value="UniProtKB-KW"/>
</dbReference>
<dbReference type="Gene3D" id="1.25.40.880">
    <property type="entry name" value="Alkyl sulfatase, dimerisation domain"/>
    <property type="match status" value="1"/>
</dbReference>
<reference evidence="6" key="1">
    <citation type="journal article" date="2014" name="Front. Microbiol.">
        <title>High frequency of phylogenetically diverse reductive dehalogenase-homologous genes in deep subseafloor sedimentary metagenomes.</title>
        <authorList>
            <person name="Kawai M."/>
            <person name="Futagami T."/>
            <person name="Toyoda A."/>
            <person name="Takaki Y."/>
            <person name="Nishi S."/>
            <person name="Hori S."/>
            <person name="Arai W."/>
            <person name="Tsubouchi T."/>
            <person name="Morono Y."/>
            <person name="Uchiyama I."/>
            <person name="Ito T."/>
            <person name="Fujiyama A."/>
            <person name="Inagaki F."/>
            <person name="Takami H."/>
        </authorList>
    </citation>
    <scope>NUCLEOTIDE SEQUENCE</scope>
    <source>
        <strain evidence="6">Expedition CK06-06</strain>
    </source>
</reference>
<dbReference type="Pfam" id="PF14864">
    <property type="entry name" value="Alkyl_sulf_C"/>
    <property type="match status" value="1"/>
</dbReference>
<organism evidence="6">
    <name type="scientific">marine sediment metagenome</name>
    <dbReference type="NCBI Taxonomy" id="412755"/>
    <lineage>
        <taxon>unclassified sequences</taxon>
        <taxon>metagenomes</taxon>
        <taxon>ecological metagenomes</taxon>
    </lineage>
</organism>
<evidence type="ECO:0000313" key="6">
    <source>
        <dbReference type="EMBL" id="GAF86447.1"/>
    </source>
</evidence>
<dbReference type="SUPFAM" id="SSF56281">
    <property type="entry name" value="Metallo-hydrolase/oxidoreductase"/>
    <property type="match status" value="1"/>
</dbReference>
<keyword evidence="1" id="KW-0479">Metal-binding</keyword>
<keyword evidence="3" id="KW-0862">Zinc</keyword>
<keyword evidence="2" id="KW-0378">Hydrolase</keyword>
<dbReference type="Gene3D" id="3.30.1050.10">
    <property type="entry name" value="SCP2 sterol-binding domain"/>
    <property type="match status" value="1"/>
</dbReference>
<evidence type="ECO:0000259" key="4">
    <source>
        <dbReference type="Pfam" id="PF14863"/>
    </source>
</evidence>
<name>X0TE66_9ZZZZ</name>
<feature type="domain" description="Alkyl sulfatase dimerisation" evidence="4">
    <location>
        <begin position="1"/>
        <end position="57"/>
    </location>
</feature>
<dbReference type="Pfam" id="PF14863">
    <property type="entry name" value="Alkyl_sulf_dimr"/>
    <property type="match status" value="1"/>
</dbReference>
<dbReference type="InterPro" id="IPR052195">
    <property type="entry name" value="Bact_Alkyl/Aryl-Sulfatase"/>
</dbReference>
<dbReference type="SUPFAM" id="SSF55718">
    <property type="entry name" value="SCP-like"/>
    <property type="match status" value="1"/>
</dbReference>
<feature type="domain" description="Alkyl sulfatase C-terminal" evidence="5">
    <location>
        <begin position="77"/>
        <end position="190"/>
    </location>
</feature>
<dbReference type="InterPro" id="IPR036866">
    <property type="entry name" value="RibonucZ/Hydroxyglut_hydro"/>
</dbReference>
<dbReference type="InterPro" id="IPR036527">
    <property type="entry name" value="SCP2_sterol-bd_dom_sf"/>
</dbReference>
<dbReference type="InterPro" id="IPR038536">
    <property type="entry name" value="Alkyl/aryl-sulf_dimr_sf"/>
</dbReference>
<dbReference type="InterPro" id="IPR029228">
    <property type="entry name" value="Alkyl_sulf_dimr"/>
</dbReference>
<evidence type="ECO:0000256" key="2">
    <source>
        <dbReference type="ARBA" id="ARBA00022801"/>
    </source>
</evidence>
<feature type="non-terminal residue" evidence="6">
    <location>
        <position position="1"/>
    </location>
</feature>
<dbReference type="GO" id="GO:0016787">
    <property type="term" value="F:hydrolase activity"/>
    <property type="evidence" value="ECO:0007669"/>
    <property type="project" value="UniProtKB-KW"/>
</dbReference>
<proteinExistence type="predicted"/>